<keyword evidence="2" id="KW-1185">Reference proteome</keyword>
<proteinExistence type="predicted"/>
<organism evidence="1 2">
    <name type="scientific">Cotesia congregata</name>
    <name type="common">Parasitoid wasp</name>
    <name type="synonym">Apanteles congregatus</name>
    <dbReference type="NCBI Taxonomy" id="51543"/>
    <lineage>
        <taxon>Eukaryota</taxon>
        <taxon>Metazoa</taxon>
        <taxon>Ecdysozoa</taxon>
        <taxon>Arthropoda</taxon>
        <taxon>Hexapoda</taxon>
        <taxon>Insecta</taxon>
        <taxon>Pterygota</taxon>
        <taxon>Neoptera</taxon>
        <taxon>Endopterygota</taxon>
        <taxon>Hymenoptera</taxon>
        <taxon>Apocrita</taxon>
        <taxon>Ichneumonoidea</taxon>
        <taxon>Braconidae</taxon>
        <taxon>Microgastrinae</taxon>
        <taxon>Cotesia</taxon>
    </lineage>
</organism>
<feature type="non-terminal residue" evidence="1">
    <location>
        <position position="1"/>
    </location>
</feature>
<comment type="caution">
    <text evidence="1">The sequence shown here is derived from an EMBL/GenBank/DDBJ whole genome shotgun (WGS) entry which is preliminary data.</text>
</comment>
<dbReference type="InterPro" id="IPR012340">
    <property type="entry name" value="NA-bd_OB-fold"/>
</dbReference>
<gene>
    <name evidence="1" type="ORF">HICCMSTLAB_LOCUS8349</name>
</gene>
<dbReference type="Proteomes" id="UP000786811">
    <property type="component" value="Unassembled WGS sequence"/>
</dbReference>
<evidence type="ECO:0000313" key="1">
    <source>
        <dbReference type="EMBL" id="CAG5096716.1"/>
    </source>
</evidence>
<name>A0A8J2MUU2_COTCN</name>
<protein>
    <submittedName>
        <fullName evidence="1">Uncharacterized protein</fullName>
    </submittedName>
</protein>
<dbReference type="CDD" id="cd03524">
    <property type="entry name" value="RPA2_OBF_family"/>
    <property type="match status" value="1"/>
</dbReference>
<dbReference type="AlphaFoldDB" id="A0A8J2MUU2"/>
<sequence>FTSMLIEMKMSGEKVIFTPNSDIEKLTPKSKFQLVGYVDAIEATAKYGQKTAFKFVVNNGNGYRVQVYAWNDQVKRTEAVVKLDHIFYIDGGIGVANSEYNRGNYFGAQLSIQKYTTITDFGKLDRKLYSVSETNDNGELQTIELDAISNNLLPKKFRKYCRVYIKTKFTVLDSGNDDNQAFFYITNGTVRMSVTINLYEANNYNVGDHVILSGSVHKLKSDEECFIVESMNDIEIAGEDKKSINWLLQGNKIIYQENPFNSHKRQKIF</sequence>
<dbReference type="Gene3D" id="2.40.50.140">
    <property type="entry name" value="Nucleic acid-binding proteins"/>
    <property type="match status" value="1"/>
</dbReference>
<dbReference type="EMBL" id="CAJNRD030001121">
    <property type="protein sequence ID" value="CAG5096716.1"/>
    <property type="molecule type" value="Genomic_DNA"/>
</dbReference>
<reference evidence="1" key="1">
    <citation type="submission" date="2021-04" db="EMBL/GenBank/DDBJ databases">
        <authorList>
            <person name="Chebbi M.A.C M."/>
        </authorList>
    </citation>
    <scope>NUCLEOTIDE SEQUENCE</scope>
</reference>
<accession>A0A8J2MUU2</accession>
<evidence type="ECO:0000313" key="2">
    <source>
        <dbReference type="Proteomes" id="UP000786811"/>
    </source>
</evidence>
<dbReference type="OrthoDB" id="7551505at2759"/>